<keyword evidence="1" id="KW-0812">Transmembrane</keyword>
<evidence type="ECO:0000313" key="2">
    <source>
        <dbReference type="EMBL" id="VDM67241.1"/>
    </source>
</evidence>
<evidence type="ECO:0000313" key="3">
    <source>
        <dbReference type="Proteomes" id="UP000270094"/>
    </source>
</evidence>
<proteinExistence type="predicted"/>
<reference evidence="2 3" key="1">
    <citation type="submission" date="2018-11" db="EMBL/GenBank/DDBJ databases">
        <authorList>
            <consortium name="Pathogen Informatics"/>
        </authorList>
    </citation>
    <scope>NUCLEOTIDE SEQUENCE [LARGE SCALE GENOMIC DNA]</scope>
</reference>
<keyword evidence="3" id="KW-1185">Reference proteome</keyword>
<gene>
    <name evidence="2" type="ORF">SVUK_LOCUS2239</name>
</gene>
<protein>
    <submittedName>
        <fullName evidence="2">Uncharacterized protein</fullName>
    </submittedName>
</protein>
<dbReference type="Proteomes" id="UP000270094">
    <property type="component" value="Unassembled WGS sequence"/>
</dbReference>
<dbReference type="OrthoDB" id="5866644at2759"/>
<dbReference type="EMBL" id="UYYB01004974">
    <property type="protein sequence ID" value="VDM67241.1"/>
    <property type="molecule type" value="Genomic_DNA"/>
</dbReference>
<sequence length="100" mass="11329">MPNFKIEVLYTDEQVDMSGLPEWIPEEPVDNTAYIALLTSLGLLLFSLVFPIIIVKLFGGYSRARKSKGEEKPVPEDLSQLDDIYDPDGVYRESKFDGML</sequence>
<name>A0A3P7I1B4_STRVU</name>
<feature type="non-terminal residue" evidence="2">
    <location>
        <position position="100"/>
    </location>
</feature>
<organism evidence="2 3">
    <name type="scientific">Strongylus vulgaris</name>
    <name type="common">Blood worm</name>
    <dbReference type="NCBI Taxonomy" id="40348"/>
    <lineage>
        <taxon>Eukaryota</taxon>
        <taxon>Metazoa</taxon>
        <taxon>Ecdysozoa</taxon>
        <taxon>Nematoda</taxon>
        <taxon>Chromadorea</taxon>
        <taxon>Rhabditida</taxon>
        <taxon>Rhabditina</taxon>
        <taxon>Rhabditomorpha</taxon>
        <taxon>Strongyloidea</taxon>
        <taxon>Strongylidae</taxon>
        <taxon>Strongylus</taxon>
    </lineage>
</organism>
<keyword evidence="1" id="KW-1133">Transmembrane helix</keyword>
<evidence type="ECO:0000256" key="1">
    <source>
        <dbReference type="SAM" id="Phobius"/>
    </source>
</evidence>
<dbReference type="AlphaFoldDB" id="A0A3P7I1B4"/>
<accession>A0A3P7I1B4</accession>
<feature type="transmembrane region" description="Helical" evidence="1">
    <location>
        <begin position="33"/>
        <end position="58"/>
    </location>
</feature>
<keyword evidence="1" id="KW-0472">Membrane</keyword>